<keyword evidence="8" id="KW-0067">ATP-binding</keyword>
<dbReference type="GO" id="GO:0000155">
    <property type="term" value="F:phosphorelay sensor kinase activity"/>
    <property type="evidence" value="ECO:0007669"/>
    <property type="project" value="InterPro"/>
</dbReference>
<dbReference type="GO" id="GO:0005524">
    <property type="term" value="F:ATP binding"/>
    <property type="evidence" value="ECO:0007669"/>
    <property type="project" value="UniProtKB-KW"/>
</dbReference>
<evidence type="ECO:0000256" key="2">
    <source>
        <dbReference type="ARBA" id="ARBA00022475"/>
    </source>
</evidence>
<dbReference type="InterPro" id="IPR036890">
    <property type="entry name" value="HATPase_C_sf"/>
</dbReference>
<dbReference type="OrthoDB" id="138378at2"/>
<feature type="domain" description="Histidine kinase/HSP90-like ATPase" evidence="13">
    <location>
        <begin position="498"/>
        <end position="602"/>
    </location>
</feature>
<evidence type="ECO:0000256" key="1">
    <source>
        <dbReference type="ARBA" id="ARBA00004651"/>
    </source>
</evidence>
<dbReference type="Proteomes" id="UP000184310">
    <property type="component" value="Unassembled WGS sequence"/>
</dbReference>
<evidence type="ECO:0000259" key="13">
    <source>
        <dbReference type="Pfam" id="PF02518"/>
    </source>
</evidence>
<comment type="subcellular location">
    <subcellularLocation>
        <location evidence="1">Cell membrane</location>
        <topology evidence="1">Multi-pass membrane protein</topology>
    </subcellularLocation>
</comment>
<keyword evidence="9 12" id="KW-1133">Transmembrane helix</keyword>
<evidence type="ECO:0000256" key="6">
    <source>
        <dbReference type="ARBA" id="ARBA00022741"/>
    </source>
</evidence>
<dbReference type="Pfam" id="PF06580">
    <property type="entry name" value="His_kinase"/>
    <property type="match status" value="1"/>
</dbReference>
<keyword evidence="5 12" id="KW-0812">Transmembrane</keyword>
<evidence type="ECO:0000256" key="11">
    <source>
        <dbReference type="ARBA" id="ARBA00023136"/>
    </source>
</evidence>
<dbReference type="Pfam" id="PF02518">
    <property type="entry name" value="HATPase_c"/>
    <property type="match status" value="1"/>
</dbReference>
<dbReference type="InterPro" id="IPR010559">
    <property type="entry name" value="Sig_transdc_His_kin_internal"/>
</dbReference>
<sequence length="605" mass="70641">MRRVSKIKNKIKRNIPYLKEMSVRNKIIIYIFASMLMSLTIFGSFMYVRMYNKMLENTYSNISLMINNTSKNLNDSFNIINYTTLGLTSSNTVKEWITDPEYFHENSEEAYLKDNMFDSELRRSLLFNNAWNLKLISTVSTYVNEKGVSYIFTKEMPIEKFKITSDKIFENIKDKAGEYIFDVPPTICDNNIYHIRRLKNPHNKKESITFIVATSEDLIADKFEDLKAYNNSNIYIYDKSGIVLSSTDKSILGKRINDNIIKNADFKEIKEVNIEKKNYIVGYKTIESNGLTLVMAVPREKVVSNIFESMNYFITFSLFLIIILTTIVVMFMLRSTKFIKDLLVCINNIKNKKYNTKMPTYKDDSLNELSSAVNSMTDELNYLIKETYEKQLLIKEMNIKFLQYQMNPHFLFNVLITIQMKAKMCKDESIYKMVNALTILLRAGIYTDSTAKVKLKQELEYVEFYLYLQQVRFEERLEYKINIEEEDMLELSIPKLTIEPIVENAIIHGLEETIGTLIVEVNVFRVKDSICIEIKDNGIGFDVNKVINETEDDVTKRNTQRDKVGLKNTDQRLKLIYGQDYGLKIDSVINKGTNIKVIIPLDYNK</sequence>
<evidence type="ECO:0000256" key="3">
    <source>
        <dbReference type="ARBA" id="ARBA00022553"/>
    </source>
</evidence>
<keyword evidence="16" id="KW-1185">Reference proteome</keyword>
<proteinExistence type="predicted"/>
<evidence type="ECO:0000256" key="4">
    <source>
        <dbReference type="ARBA" id="ARBA00022679"/>
    </source>
</evidence>
<dbReference type="AlphaFoldDB" id="A0A1M6GVD1"/>
<name>A0A1M6GVD1_9CLOT</name>
<feature type="domain" description="Signal transduction histidine kinase internal region" evidence="14">
    <location>
        <begin position="398"/>
        <end position="477"/>
    </location>
</feature>
<dbReference type="GO" id="GO:0005886">
    <property type="term" value="C:plasma membrane"/>
    <property type="evidence" value="ECO:0007669"/>
    <property type="project" value="UniProtKB-SubCell"/>
</dbReference>
<evidence type="ECO:0000256" key="8">
    <source>
        <dbReference type="ARBA" id="ARBA00022840"/>
    </source>
</evidence>
<dbReference type="PANTHER" id="PTHR34220">
    <property type="entry name" value="SENSOR HISTIDINE KINASE YPDA"/>
    <property type="match status" value="1"/>
</dbReference>
<feature type="transmembrane region" description="Helical" evidence="12">
    <location>
        <begin position="312"/>
        <end position="333"/>
    </location>
</feature>
<dbReference type="SUPFAM" id="SSF55874">
    <property type="entry name" value="ATPase domain of HSP90 chaperone/DNA topoisomerase II/histidine kinase"/>
    <property type="match status" value="1"/>
</dbReference>
<keyword evidence="11 12" id="KW-0472">Membrane</keyword>
<dbReference type="STRING" id="1121302.SAMN02745163_01400"/>
<feature type="transmembrane region" description="Helical" evidence="12">
    <location>
        <begin position="27"/>
        <end position="48"/>
    </location>
</feature>
<dbReference type="InterPro" id="IPR003594">
    <property type="entry name" value="HATPase_dom"/>
</dbReference>
<accession>A0A1M6GVD1</accession>
<dbReference type="PANTHER" id="PTHR34220:SF11">
    <property type="entry name" value="SENSOR PROTEIN KINASE HPTS"/>
    <property type="match status" value="1"/>
</dbReference>
<protein>
    <submittedName>
        <fullName evidence="15">Two-component system, sensor histidine kinase YesM</fullName>
    </submittedName>
</protein>
<evidence type="ECO:0000256" key="9">
    <source>
        <dbReference type="ARBA" id="ARBA00022989"/>
    </source>
</evidence>
<evidence type="ECO:0000313" key="15">
    <source>
        <dbReference type="EMBL" id="SHJ13923.1"/>
    </source>
</evidence>
<reference evidence="15 16" key="1">
    <citation type="submission" date="2016-11" db="EMBL/GenBank/DDBJ databases">
        <authorList>
            <person name="Jaros S."/>
            <person name="Januszkiewicz K."/>
            <person name="Wedrychowicz H."/>
        </authorList>
    </citation>
    <scope>NUCLEOTIDE SEQUENCE [LARGE SCALE GENOMIC DNA]</scope>
    <source>
        <strain evidence="15 16">DSM 21758</strain>
    </source>
</reference>
<keyword evidence="4" id="KW-0808">Transferase</keyword>
<evidence type="ECO:0000256" key="12">
    <source>
        <dbReference type="SAM" id="Phobius"/>
    </source>
</evidence>
<keyword evidence="3" id="KW-0597">Phosphoprotein</keyword>
<evidence type="ECO:0000256" key="7">
    <source>
        <dbReference type="ARBA" id="ARBA00022777"/>
    </source>
</evidence>
<keyword evidence="6" id="KW-0547">Nucleotide-binding</keyword>
<dbReference type="Gene3D" id="3.30.450.20">
    <property type="entry name" value="PAS domain"/>
    <property type="match status" value="1"/>
</dbReference>
<keyword evidence="10" id="KW-0902">Two-component regulatory system</keyword>
<keyword evidence="7 15" id="KW-0418">Kinase</keyword>
<gene>
    <name evidence="15" type="ORF">SAMN02745163_01400</name>
</gene>
<evidence type="ECO:0000259" key="14">
    <source>
        <dbReference type="Pfam" id="PF06580"/>
    </source>
</evidence>
<evidence type="ECO:0000313" key="16">
    <source>
        <dbReference type="Proteomes" id="UP000184310"/>
    </source>
</evidence>
<evidence type="ECO:0000256" key="5">
    <source>
        <dbReference type="ARBA" id="ARBA00022692"/>
    </source>
</evidence>
<dbReference type="RefSeq" id="WP_072985962.1">
    <property type="nucleotide sequence ID" value="NZ_FQZB01000006.1"/>
</dbReference>
<dbReference type="Gene3D" id="3.30.565.10">
    <property type="entry name" value="Histidine kinase-like ATPase, C-terminal domain"/>
    <property type="match status" value="1"/>
</dbReference>
<dbReference type="EMBL" id="FQZB01000006">
    <property type="protein sequence ID" value="SHJ13923.1"/>
    <property type="molecule type" value="Genomic_DNA"/>
</dbReference>
<dbReference type="InterPro" id="IPR050640">
    <property type="entry name" value="Bact_2-comp_sensor_kinase"/>
</dbReference>
<evidence type="ECO:0000256" key="10">
    <source>
        <dbReference type="ARBA" id="ARBA00023012"/>
    </source>
</evidence>
<organism evidence="15 16">
    <name type="scientific">Clostridium cavendishii DSM 21758</name>
    <dbReference type="NCBI Taxonomy" id="1121302"/>
    <lineage>
        <taxon>Bacteria</taxon>
        <taxon>Bacillati</taxon>
        <taxon>Bacillota</taxon>
        <taxon>Clostridia</taxon>
        <taxon>Eubacteriales</taxon>
        <taxon>Clostridiaceae</taxon>
        <taxon>Clostridium</taxon>
    </lineage>
</organism>
<keyword evidence="2" id="KW-1003">Cell membrane</keyword>